<keyword evidence="4 6" id="KW-1133">Transmembrane helix</keyword>
<keyword evidence="5 6" id="KW-0472">Membrane</keyword>
<name>A0ABQ3RKM3_STRRR</name>
<dbReference type="Proteomes" id="UP000646738">
    <property type="component" value="Unassembled WGS sequence"/>
</dbReference>
<evidence type="ECO:0000256" key="1">
    <source>
        <dbReference type="ARBA" id="ARBA00004651"/>
    </source>
</evidence>
<reference evidence="9" key="1">
    <citation type="submission" date="2023-07" db="EMBL/GenBank/DDBJ databases">
        <title>Whole genome shotgun sequence of Streptomyces achromogenes subsp. rubradiris NBRC 14000.</title>
        <authorList>
            <person name="Komaki H."/>
            <person name="Tamura T."/>
        </authorList>
    </citation>
    <scope>NUCLEOTIDE SEQUENCE [LARGE SCALE GENOMIC DNA]</scope>
    <source>
        <strain evidence="9">NBRC 14000</strain>
    </source>
</reference>
<evidence type="ECO:0000256" key="2">
    <source>
        <dbReference type="ARBA" id="ARBA00022475"/>
    </source>
</evidence>
<evidence type="ECO:0000256" key="5">
    <source>
        <dbReference type="ARBA" id="ARBA00023136"/>
    </source>
</evidence>
<proteinExistence type="predicted"/>
<keyword evidence="2" id="KW-1003">Cell membrane</keyword>
<evidence type="ECO:0000256" key="4">
    <source>
        <dbReference type="ARBA" id="ARBA00022989"/>
    </source>
</evidence>
<evidence type="ECO:0000259" key="7">
    <source>
        <dbReference type="Pfam" id="PF02687"/>
    </source>
</evidence>
<dbReference type="InterPro" id="IPR003838">
    <property type="entry name" value="ABC3_permease_C"/>
</dbReference>
<evidence type="ECO:0000313" key="8">
    <source>
        <dbReference type="EMBL" id="GHI56420.1"/>
    </source>
</evidence>
<feature type="domain" description="ABC3 transporter permease C-terminal" evidence="7">
    <location>
        <begin position="146"/>
        <end position="262"/>
    </location>
</feature>
<dbReference type="InterPro" id="IPR010916">
    <property type="entry name" value="TonB_box_CS"/>
</dbReference>
<gene>
    <name evidence="8" type="ORF">Srubr_62660</name>
</gene>
<dbReference type="Pfam" id="PF02687">
    <property type="entry name" value="FtsX"/>
    <property type="match status" value="1"/>
</dbReference>
<accession>A0ABQ3RKM3</accession>
<comment type="subcellular location">
    <subcellularLocation>
        <location evidence="1">Cell membrane</location>
        <topology evidence="1">Multi-pass membrane protein</topology>
    </subcellularLocation>
</comment>
<keyword evidence="9" id="KW-1185">Reference proteome</keyword>
<dbReference type="EMBL" id="BNEA01000015">
    <property type="protein sequence ID" value="GHI56420.1"/>
    <property type="molecule type" value="Genomic_DNA"/>
</dbReference>
<organism evidence="8 9">
    <name type="scientific">Streptomyces rubradiris</name>
    <name type="common">Streptomyces achromogenes subsp. rubradiris</name>
    <dbReference type="NCBI Taxonomy" id="285531"/>
    <lineage>
        <taxon>Bacteria</taxon>
        <taxon>Bacillati</taxon>
        <taxon>Actinomycetota</taxon>
        <taxon>Actinomycetes</taxon>
        <taxon>Kitasatosporales</taxon>
        <taxon>Streptomycetaceae</taxon>
        <taxon>Streptomyces</taxon>
    </lineage>
</organism>
<comment type="caution">
    <text evidence="8">The sequence shown here is derived from an EMBL/GenBank/DDBJ whole genome shotgun (WGS) entry which is preliminary data.</text>
</comment>
<feature type="transmembrane region" description="Helical" evidence="6">
    <location>
        <begin position="187"/>
        <end position="215"/>
    </location>
</feature>
<evidence type="ECO:0000256" key="6">
    <source>
        <dbReference type="SAM" id="Phobius"/>
    </source>
</evidence>
<evidence type="ECO:0000256" key="3">
    <source>
        <dbReference type="ARBA" id="ARBA00022692"/>
    </source>
</evidence>
<sequence length="267" mass="27995">MRLATTVYGGDGEAALSAAGVASGFAQVYAVPAPRGDTIVVTAAVADAHGWRKGRAAPLTFEDGRTRRSRVTAVVDDSMPYQVFLPRDLVRDHDPSALADVAYRTTPAPTPTRLLAGLRADEVSVEAYAASDDAEEDRLVWIFTLMLVAVSAGYTVIAVASTLLTATAGRVRDFRVLRLSGATPPQVLLALVAETCCVVTLGAALGLAAAAPALFGTVHGLREELGLPVESSLAWPWLTAVVTSCLLLGTMATVLPARGALRRMRRA</sequence>
<feature type="transmembrane region" description="Helical" evidence="6">
    <location>
        <begin position="139"/>
        <end position="166"/>
    </location>
</feature>
<feature type="transmembrane region" description="Helical" evidence="6">
    <location>
        <begin position="235"/>
        <end position="257"/>
    </location>
</feature>
<dbReference type="PROSITE" id="PS00430">
    <property type="entry name" value="TONB_DEPENDENT_REC_1"/>
    <property type="match status" value="1"/>
</dbReference>
<keyword evidence="3 6" id="KW-0812">Transmembrane</keyword>
<protein>
    <recommendedName>
        <fullName evidence="7">ABC3 transporter permease C-terminal domain-containing protein</fullName>
    </recommendedName>
</protein>
<evidence type="ECO:0000313" key="9">
    <source>
        <dbReference type="Proteomes" id="UP000646738"/>
    </source>
</evidence>